<dbReference type="AlphaFoldDB" id="A0A9W9NUE8"/>
<keyword evidence="7" id="KW-0808">Transferase</keyword>
<feature type="active site" description="Proton donor" evidence="16">
    <location>
        <position position="123"/>
    </location>
</feature>
<evidence type="ECO:0000256" key="12">
    <source>
        <dbReference type="ARBA" id="ARBA00023288"/>
    </source>
</evidence>
<dbReference type="GO" id="GO:0031505">
    <property type="term" value="P:fungal-type cell wall organization"/>
    <property type="evidence" value="ECO:0007669"/>
    <property type="project" value="TreeGrafter"/>
</dbReference>
<proteinExistence type="inferred from homology"/>
<dbReference type="GO" id="GO:0098552">
    <property type="term" value="C:side of membrane"/>
    <property type="evidence" value="ECO:0007669"/>
    <property type="project" value="UniProtKB-KW"/>
</dbReference>
<dbReference type="OrthoDB" id="4781at2759"/>
<dbReference type="PANTHER" id="PTHR10963:SF27">
    <property type="entry name" value="GLYCOSIDASE-RELATED"/>
    <property type="match status" value="1"/>
</dbReference>
<evidence type="ECO:0000256" key="4">
    <source>
        <dbReference type="ARBA" id="ARBA00022475"/>
    </source>
</evidence>
<reference evidence="20" key="1">
    <citation type="submission" date="2022-11" db="EMBL/GenBank/DDBJ databases">
        <authorList>
            <person name="Petersen C."/>
        </authorList>
    </citation>
    <scope>NUCLEOTIDE SEQUENCE</scope>
    <source>
        <strain evidence="20">IBT 19713</strain>
    </source>
</reference>
<evidence type="ECO:0000259" key="19">
    <source>
        <dbReference type="PROSITE" id="PS51762"/>
    </source>
</evidence>
<evidence type="ECO:0000313" key="21">
    <source>
        <dbReference type="Proteomes" id="UP001150941"/>
    </source>
</evidence>
<evidence type="ECO:0000256" key="11">
    <source>
        <dbReference type="ARBA" id="ARBA00023180"/>
    </source>
</evidence>
<dbReference type="InterPro" id="IPR013320">
    <property type="entry name" value="ConA-like_dom_sf"/>
</dbReference>
<organism evidence="20 21">
    <name type="scientific">Penicillium chermesinum</name>
    <dbReference type="NCBI Taxonomy" id="63820"/>
    <lineage>
        <taxon>Eukaryota</taxon>
        <taxon>Fungi</taxon>
        <taxon>Dikarya</taxon>
        <taxon>Ascomycota</taxon>
        <taxon>Pezizomycotina</taxon>
        <taxon>Eurotiomycetes</taxon>
        <taxon>Eurotiomycetidae</taxon>
        <taxon>Eurotiales</taxon>
        <taxon>Aspergillaceae</taxon>
        <taxon>Penicillium</taxon>
    </lineage>
</organism>
<evidence type="ECO:0000256" key="17">
    <source>
        <dbReference type="PIRSR" id="PIRSR037299-2"/>
    </source>
</evidence>
<evidence type="ECO:0000256" key="2">
    <source>
        <dbReference type="ARBA" id="ARBA00004609"/>
    </source>
</evidence>
<feature type="domain" description="GH16" evidence="19">
    <location>
        <begin position="21"/>
        <end position="230"/>
    </location>
</feature>
<dbReference type="EC" id="3.2.1.14" evidence="3"/>
<keyword evidence="8 18" id="KW-0732">Signal</keyword>
<dbReference type="CDD" id="cd02183">
    <property type="entry name" value="GH16_fungal_CRH1_transglycosylase"/>
    <property type="match status" value="1"/>
</dbReference>
<comment type="subcellular location">
    <subcellularLocation>
        <location evidence="2">Cell membrane</location>
        <topology evidence="2">Lipid-anchor</topology>
        <topology evidence="2">GPI-anchor</topology>
    </subcellularLocation>
</comment>
<evidence type="ECO:0000256" key="6">
    <source>
        <dbReference type="ARBA" id="ARBA00022676"/>
    </source>
</evidence>
<keyword evidence="6" id="KW-0328">Glycosyltransferase</keyword>
<dbReference type="RefSeq" id="XP_058329833.1">
    <property type="nucleotide sequence ID" value="XM_058476943.1"/>
</dbReference>
<gene>
    <name evidence="20" type="ORF">N7468_007647</name>
</gene>
<dbReference type="InterPro" id="IPR050546">
    <property type="entry name" value="Glycosyl_Hydrlase_16"/>
</dbReference>
<dbReference type="InterPro" id="IPR017168">
    <property type="entry name" value="CHR-like"/>
</dbReference>
<keyword evidence="14" id="KW-0961">Cell wall biogenesis/degradation</keyword>
<keyword evidence="17" id="KW-1015">Disulfide bond</keyword>
<dbReference type="Pfam" id="PF00722">
    <property type="entry name" value="Glyco_hydro_16"/>
    <property type="match status" value="1"/>
</dbReference>
<dbReference type="GeneID" id="83204246"/>
<dbReference type="Proteomes" id="UP001150941">
    <property type="component" value="Unassembled WGS sequence"/>
</dbReference>
<evidence type="ECO:0000313" key="20">
    <source>
        <dbReference type="EMBL" id="KAJ5226422.1"/>
    </source>
</evidence>
<dbReference type="Gene3D" id="2.60.120.200">
    <property type="match status" value="1"/>
</dbReference>
<dbReference type="PANTHER" id="PTHR10963">
    <property type="entry name" value="GLYCOSYL HYDROLASE-RELATED"/>
    <property type="match status" value="1"/>
</dbReference>
<keyword evidence="13" id="KW-0326">Glycosidase</keyword>
<keyword evidence="4" id="KW-1003">Cell membrane</keyword>
<keyword evidence="5" id="KW-0336">GPI-anchor</keyword>
<evidence type="ECO:0000256" key="13">
    <source>
        <dbReference type="ARBA" id="ARBA00023295"/>
    </source>
</evidence>
<evidence type="ECO:0000256" key="7">
    <source>
        <dbReference type="ARBA" id="ARBA00022679"/>
    </source>
</evidence>
<comment type="similarity">
    <text evidence="15">Belongs to the glycosyl hydrolase 16 family. CRH1 subfamily.</text>
</comment>
<feature type="chain" id="PRO_5040837686" description="chitinase" evidence="18">
    <location>
        <begin position="20"/>
        <end position="302"/>
    </location>
</feature>
<dbReference type="SUPFAM" id="SSF49899">
    <property type="entry name" value="Concanavalin A-like lectins/glucanases"/>
    <property type="match status" value="1"/>
</dbReference>
<evidence type="ECO:0000256" key="15">
    <source>
        <dbReference type="ARBA" id="ARBA00038074"/>
    </source>
</evidence>
<dbReference type="GO" id="GO:0016757">
    <property type="term" value="F:glycosyltransferase activity"/>
    <property type="evidence" value="ECO:0007669"/>
    <property type="project" value="UniProtKB-KW"/>
</dbReference>
<evidence type="ECO:0000256" key="14">
    <source>
        <dbReference type="ARBA" id="ARBA00023316"/>
    </source>
</evidence>
<evidence type="ECO:0000256" key="16">
    <source>
        <dbReference type="PIRSR" id="PIRSR037299-1"/>
    </source>
</evidence>
<comment type="caution">
    <text evidence="20">The sequence shown here is derived from an EMBL/GenBank/DDBJ whole genome shotgun (WGS) entry which is preliminary data.</text>
</comment>
<protein>
    <recommendedName>
        <fullName evidence="3">chitinase</fullName>
        <ecNumber evidence="3">3.2.1.14</ecNumber>
    </recommendedName>
</protein>
<feature type="disulfide bond" evidence="17">
    <location>
        <begin position="25"/>
        <end position="32"/>
    </location>
</feature>
<keyword evidence="21" id="KW-1185">Reference proteome</keyword>
<dbReference type="GO" id="GO:0009277">
    <property type="term" value="C:fungal-type cell wall"/>
    <property type="evidence" value="ECO:0007669"/>
    <property type="project" value="TreeGrafter"/>
</dbReference>
<evidence type="ECO:0000256" key="8">
    <source>
        <dbReference type="ARBA" id="ARBA00022729"/>
    </source>
</evidence>
<keyword evidence="9" id="KW-0378">Hydrolase</keyword>
<reference evidence="20" key="2">
    <citation type="journal article" date="2023" name="IMA Fungus">
        <title>Comparative genomic study of the Penicillium genus elucidates a diverse pangenome and 15 lateral gene transfer events.</title>
        <authorList>
            <person name="Petersen C."/>
            <person name="Sorensen T."/>
            <person name="Nielsen M.R."/>
            <person name="Sondergaard T.E."/>
            <person name="Sorensen J.L."/>
            <person name="Fitzpatrick D.A."/>
            <person name="Frisvad J.C."/>
            <person name="Nielsen K.L."/>
        </authorList>
    </citation>
    <scope>NUCLEOTIDE SEQUENCE</scope>
    <source>
        <strain evidence="20">IBT 19713</strain>
    </source>
</reference>
<evidence type="ECO:0000256" key="9">
    <source>
        <dbReference type="ARBA" id="ARBA00022801"/>
    </source>
</evidence>
<keyword evidence="11" id="KW-0325">Glycoprotein</keyword>
<keyword evidence="12" id="KW-0449">Lipoprotein</keyword>
<dbReference type="PROSITE" id="PS51762">
    <property type="entry name" value="GH16_2"/>
    <property type="match status" value="1"/>
</dbReference>
<evidence type="ECO:0000256" key="10">
    <source>
        <dbReference type="ARBA" id="ARBA00023136"/>
    </source>
</evidence>
<dbReference type="PIRSF" id="PIRSF037299">
    <property type="entry name" value="Glycosidase_CRH1_prd"/>
    <property type="match status" value="1"/>
</dbReference>
<name>A0A9W9NUE8_9EURO</name>
<accession>A0A9W9NUE8</accession>
<comment type="catalytic activity">
    <reaction evidence="1">
        <text>Random endo-hydrolysis of N-acetyl-beta-D-glucosaminide (1-&gt;4)-beta-linkages in chitin and chitodextrins.</text>
        <dbReference type="EC" id="3.2.1.14"/>
    </reaction>
</comment>
<evidence type="ECO:0000256" key="18">
    <source>
        <dbReference type="SAM" id="SignalP"/>
    </source>
</evidence>
<keyword evidence="10" id="KW-0472">Membrane</keyword>
<evidence type="ECO:0000256" key="5">
    <source>
        <dbReference type="ARBA" id="ARBA00022622"/>
    </source>
</evidence>
<evidence type="ECO:0000256" key="3">
    <source>
        <dbReference type="ARBA" id="ARBA00012729"/>
    </source>
</evidence>
<dbReference type="GO" id="GO:0008843">
    <property type="term" value="F:endochitinase activity"/>
    <property type="evidence" value="ECO:0007669"/>
    <property type="project" value="UniProtKB-EC"/>
</dbReference>
<dbReference type="InterPro" id="IPR000757">
    <property type="entry name" value="Beta-glucanase-like"/>
</dbReference>
<sequence length="302" mass="31997">MHASLKLLAAALAVGQVSAQTYTNCNPLDKTCPADPGSTESTLDFDFTQSIDPSQWETTAGTVTTGSNGAVFTIAKRGDAPTIQSKFNIFYGDIEIVMKSAPGTGIVSSLVFESDDLDEIDWEALGGNTGAIETNYFGKGDTSTYDRATYPAVTTPQEVFHTYKVSWQKDATTWSIDGNVVRTLNYADAQGGSRYPQTPMTIRIGIWAGGDPSNGQGTIEWAGGETDYSQAPFSMYVKSVKINNANPAESYTYTDNSGSSDSIKLNGAAPAPSGTFNAATSNVVGYFTPLSVLALVGAFIQL</sequence>
<dbReference type="EMBL" id="JAPQKS010000005">
    <property type="protein sequence ID" value="KAJ5226422.1"/>
    <property type="molecule type" value="Genomic_DNA"/>
</dbReference>
<feature type="active site" description="Nucleophile" evidence="16">
    <location>
        <position position="119"/>
    </location>
</feature>
<dbReference type="GO" id="GO:0005886">
    <property type="term" value="C:plasma membrane"/>
    <property type="evidence" value="ECO:0007669"/>
    <property type="project" value="UniProtKB-SubCell"/>
</dbReference>
<dbReference type="GO" id="GO:0005975">
    <property type="term" value="P:carbohydrate metabolic process"/>
    <property type="evidence" value="ECO:0007669"/>
    <property type="project" value="InterPro"/>
</dbReference>
<feature type="signal peptide" evidence="18">
    <location>
        <begin position="1"/>
        <end position="19"/>
    </location>
</feature>
<evidence type="ECO:0000256" key="1">
    <source>
        <dbReference type="ARBA" id="ARBA00000822"/>
    </source>
</evidence>